<dbReference type="Proteomes" id="UP001180081">
    <property type="component" value="Unassembled WGS sequence"/>
</dbReference>
<gene>
    <name evidence="1" type="primary">tnpB</name>
    <name evidence="1" type="ORF">QWZ03_07940</name>
</gene>
<sequence length="78" mass="9015">MLAAPQRAIITNQPGDMRHSIDGLALLAETVLKRSRLSGELFVFLNRTRDTVNRPHERTKNKVERRTSGWSFHSFLLR</sequence>
<evidence type="ECO:0000313" key="1">
    <source>
        <dbReference type="EMBL" id="MDN3576691.1"/>
    </source>
</evidence>
<proteinExistence type="predicted"/>
<reference evidence="1" key="1">
    <citation type="journal article" date="2014" name="Int. J. Syst. Evol. Microbiol.">
        <title>Complete genome of a new Firmicutes species belonging to the dominant human colonic microbiota ('Ruminococcus bicirculans') reveals two chromosomes and a selective capacity to utilize plant glucans.</title>
        <authorList>
            <consortium name="NISC Comparative Sequencing Program"/>
            <person name="Wegmann U."/>
            <person name="Louis P."/>
            <person name="Goesmann A."/>
            <person name="Henrissat B."/>
            <person name="Duncan S.H."/>
            <person name="Flint H.J."/>
        </authorList>
    </citation>
    <scope>NUCLEOTIDE SEQUENCE</scope>
    <source>
        <strain evidence="1">CECT 7703</strain>
    </source>
</reference>
<keyword evidence="2" id="KW-1185">Reference proteome</keyword>
<protein>
    <submittedName>
        <fullName evidence="1">IS66 family insertion sequence element accessory protein TnpB</fullName>
    </submittedName>
</protein>
<organism evidence="1 2">
    <name type="scientific">Chitinimonas viridis</name>
    <dbReference type="NCBI Taxonomy" id="664880"/>
    <lineage>
        <taxon>Bacteria</taxon>
        <taxon>Pseudomonadati</taxon>
        <taxon>Pseudomonadota</taxon>
        <taxon>Betaproteobacteria</taxon>
        <taxon>Neisseriales</taxon>
        <taxon>Chitinibacteraceae</taxon>
        <taxon>Chitinimonas</taxon>
    </lineage>
</organism>
<accession>A0ABT8B4Y2</accession>
<comment type="caution">
    <text evidence="1">The sequence shown here is derived from an EMBL/GenBank/DDBJ whole genome shotgun (WGS) entry which is preliminary data.</text>
</comment>
<name>A0ABT8B4Y2_9NEIS</name>
<dbReference type="RefSeq" id="WP_290332217.1">
    <property type="nucleotide sequence ID" value="NZ_JAUFPU010000005.1"/>
</dbReference>
<dbReference type="Pfam" id="PF05717">
    <property type="entry name" value="TnpB_IS66"/>
    <property type="match status" value="1"/>
</dbReference>
<reference evidence="1" key="2">
    <citation type="submission" date="2023-06" db="EMBL/GenBank/DDBJ databases">
        <authorList>
            <person name="Lucena T."/>
            <person name="Sun Q."/>
        </authorList>
    </citation>
    <scope>NUCLEOTIDE SEQUENCE</scope>
    <source>
        <strain evidence="1">CECT 7703</strain>
    </source>
</reference>
<dbReference type="InterPro" id="IPR008878">
    <property type="entry name" value="Transposase_IS66_Orf2"/>
</dbReference>
<evidence type="ECO:0000313" key="2">
    <source>
        <dbReference type="Proteomes" id="UP001180081"/>
    </source>
</evidence>
<dbReference type="EMBL" id="JAUFPU010000005">
    <property type="protein sequence ID" value="MDN3576691.1"/>
    <property type="molecule type" value="Genomic_DNA"/>
</dbReference>